<keyword evidence="1" id="KW-1133">Transmembrane helix</keyword>
<protein>
    <submittedName>
        <fullName evidence="2">Uncharacterized protein</fullName>
    </submittedName>
</protein>
<feature type="transmembrane region" description="Helical" evidence="1">
    <location>
        <begin position="37"/>
        <end position="57"/>
    </location>
</feature>
<keyword evidence="1" id="KW-0472">Membrane</keyword>
<sequence length="102" mass="11842">MDYALTLDQIVFLLAAAAVLLIIQYYLGRKGKQKESFLLIAVPFVISILFSIYAFFFMDFPEGNRFLVILTYFIRINIITIMLAALHSVYFGRRVPANQKRR</sequence>
<accession>A0AA96UZU2</accession>
<dbReference type="GeneID" id="85194935"/>
<proteinExistence type="predicted"/>
<dbReference type="AlphaFoldDB" id="A0AA96UZU2"/>
<dbReference type="Proteomes" id="UP001302978">
    <property type="component" value="Chromosome"/>
</dbReference>
<organism evidence="2 3">
    <name type="scientific">Methanimicrococcus hongohii</name>
    <dbReference type="NCBI Taxonomy" id="3028295"/>
    <lineage>
        <taxon>Archaea</taxon>
        <taxon>Methanobacteriati</taxon>
        <taxon>Methanobacteriota</taxon>
        <taxon>Stenosarchaea group</taxon>
        <taxon>Methanomicrobia</taxon>
        <taxon>Methanosarcinales</taxon>
        <taxon>Methanosarcinaceae</taxon>
        <taxon>Methanimicrococcus</taxon>
    </lineage>
</organism>
<reference evidence="2 3" key="1">
    <citation type="submission" date="2023-07" db="EMBL/GenBank/DDBJ databases">
        <title>Closed genoem sequence of Methanomicrococcus sp. Hf6.</title>
        <authorList>
            <person name="Poehlein A."/>
            <person name="Protasov E."/>
            <person name="Platt K."/>
            <person name="Reeh H."/>
            <person name="Daniel R."/>
            <person name="Brune A."/>
        </authorList>
    </citation>
    <scope>NUCLEOTIDE SEQUENCE [LARGE SCALE GENOMIC DNA]</scope>
    <source>
        <strain evidence="2 3">Hf6</strain>
    </source>
</reference>
<evidence type="ECO:0000313" key="3">
    <source>
        <dbReference type="Proteomes" id="UP001302978"/>
    </source>
</evidence>
<feature type="transmembrane region" description="Helical" evidence="1">
    <location>
        <begin position="6"/>
        <end position="25"/>
    </location>
</feature>
<dbReference type="KEGG" id="mehf:MmiHf6_04460"/>
<keyword evidence="3" id="KW-1185">Reference proteome</keyword>
<gene>
    <name evidence="2" type="ORF">MmiHf6_04460</name>
</gene>
<evidence type="ECO:0000256" key="1">
    <source>
        <dbReference type="SAM" id="Phobius"/>
    </source>
</evidence>
<name>A0AA96UZU2_9EURY</name>
<feature type="transmembrane region" description="Helical" evidence="1">
    <location>
        <begin position="69"/>
        <end position="92"/>
    </location>
</feature>
<keyword evidence="1" id="KW-0812">Transmembrane</keyword>
<dbReference type="RefSeq" id="WP_316558152.1">
    <property type="nucleotide sequence ID" value="NZ_CP131059.1"/>
</dbReference>
<evidence type="ECO:0000313" key="2">
    <source>
        <dbReference type="EMBL" id="WNY23143.1"/>
    </source>
</evidence>
<dbReference type="EMBL" id="CP131059">
    <property type="protein sequence ID" value="WNY23143.1"/>
    <property type="molecule type" value="Genomic_DNA"/>
</dbReference>